<accession>A0A3Q1GID3</accession>
<dbReference type="InterPro" id="IPR006434">
    <property type="entry name" value="Pyrimidine_nucleotidase_eu"/>
</dbReference>
<keyword evidence="10 14" id="KW-0546">Nucleotide metabolism</keyword>
<evidence type="ECO:0000256" key="13">
    <source>
        <dbReference type="ARBA" id="ARBA00048583"/>
    </source>
</evidence>
<dbReference type="GO" id="GO:0000287">
    <property type="term" value="F:magnesium ion binding"/>
    <property type="evidence" value="ECO:0007669"/>
    <property type="project" value="InterPro"/>
</dbReference>
<evidence type="ECO:0000256" key="7">
    <source>
        <dbReference type="ARBA" id="ARBA00022741"/>
    </source>
</evidence>
<dbReference type="InterPro" id="IPR023214">
    <property type="entry name" value="HAD_sf"/>
</dbReference>
<evidence type="ECO:0000313" key="15">
    <source>
        <dbReference type="Ensembl" id="ENSAPOP00000017165.1"/>
    </source>
</evidence>
<organism evidence="15 16">
    <name type="scientific">Acanthochromis polyacanthus</name>
    <name type="common">spiny chromis</name>
    <dbReference type="NCBI Taxonomy" id="80966"/>
    <lineage>
        <taxon>Eukaryota</taxon>
        <taxon>Metazoa</taxon>
        <taxon>Chordata</taxon>
        <taxon>Craniata</taxon>
        <taxon>Vertebrata</taxon>
        <taxon>Euteleostomi</taxon>
        <taxon>Actinopterygii</taxon>
        <taxon>Neopterygii</taxon>
        <taxon>Teleostei</taxon>
        <taxon>Neoteleostei</taxon>
        <taxon>Acanthomorphata</taxon>
        <taxon>Ovalentaria</taxon>
        <taxon>Pomacentridae</taxon>
        <taxon>Acanthochromis</taxon>
    </lineage>
</organism>
<evidence type="ECO:0000256" key="1">
    <source>
        <dbReference type="ARBA" id="ARBA00000815"/>
    </source>
</evidence>
<sequence>MIPELSNPSVCMRDPQRVQEILQSMQKAGSNTLQVISDFDMTLTRFAYNGKRCPTCHNILDNSKLISNDCKEQLKELLNTYYPIEIDSTRSVEEKLPLMVEWWTKAHELLVQEKIKKDMLEVAVRESEAMLREGYQLFFNHLYEHSIPLLIFSAGIGDILEEVIRQAGVFHSNVKVFSNYMDFDETGLLKAFKGELIHIYNKREGALLNTGHFQELRTRPNVLLMGDSLGDLNMADGVQDMENILKIGYLNDKVEERKQSYLDSYDIVLVEDETLEVPNAVLLYLTGNK</sequence>
<dbReference type="Gene3D" id="1.10.150.340">
    <property type="entry name" value="Pyrimidine 5'-nucleotidase (UMPH-1), N-terminal domain"/>
    <property type="match status" value="1"/>
</dbReference>
<evidence type="ECO:0000256" key="10">
    <source>
        <dbReference type="ARBA" id="ARBA00023080"/>
    </source>
</evidence>
<dbReference type="EC" id="3.1.3.5" evidence="14"/>
<keyword evidence="16" id="KW-1185">Reference proteome</keyword>
<evidence type="ECO:0000256" key="12">
    <source>
        <dbReference type="ARBA" id="ARBA00046090"/>
    </source>
</evidence>
<protein>
    <recommendedName>
        <fullName evidence="14">5'-nucleotidase</fullName>
        <ecNumber evidence="14">3.1.3.5</ecNumber>
    </recommendedName>
</protein>
<evidence type="ECO:0000256" key="6">
    <source>
        <dbReference type="ARBA" id="ARBA00022723"/>
    </source>
</evidence>
<comment type="subcellular location">
    <subcellularLocation>
        <location evidence="2 14">Cytoplasm</location>
    </subcellularLocation>
</comment>
<dbReference type="FunFam" id="1.10.150.340:FF:000001">
    <property type="entry name" value="Cytosolic 5-nucleotidase 3-like"/>
    <property type="match status" value="1"/>
</dbReference>
<dbReference type="Pfam" id="PF05822">
    <property type="entry name" value="UMPH-1"/>
    <property type="match status" value="1"/>
</dbReference>
<dbReference type="FunFam" id="3.40.50.1000:FF:000032">
    <property type="entry name" value="Cytosolic 5-nucleotidase 3-like"/>
    <property type="match status" value="1"/>
</dbReference>
<keyword evidence="5 14" id="KW-0963">Cytoplasm</keyword>
<dbReference type="CDD" id="cd07504">
    <property type="entry name" value="HAD_5NT"/>
    <property type="match status" value="1"/>
</dbReference>
<dbReference type="SFLD" id="SFLDG01128">
    <property type="entry name" value="C1.4:_5'-Nucleotidase_Like"/>
    <property type="match status" value="1"/>
</dbReference>
<reference evidence="15" key="2">
    <citation type="submission" date="2025-09" db="UniProtKB">
        <authorList>
            <consortium name="Ensembl"/>
        </authorList>
    </citation>
    <scope>IDENTIFICATION</scope>
</reference>
<evidence type="ECO:0000313" key="16">
    <source>
        <dbReference type="Proteomes" id="UP000257200"/>
    </source>
</evidence>
<dbReference type="SFLD" id="SFLDS00003">
    <property type="entry name" value="Haloacid_Dehalogenase"/>
    <property type="match status" value="1"/>
</dbReference>
<dbReference type="Ensembl" id="ENSAPOT00000026357.1">
    <property type="protein sequence ID" value="ENSAPOP00000017165.1"/>
    <property type="gene ID" value="ENSAPOG00000020361.1"/>
</dbReference>
<evidence type="ECO:0000256" key="4">
    <source>
        <dbReference type="ARBA" id="ARBA00011245"/>
    </source>
</evidence>
<comment type="catalytic activity">
    <reaction evidence="11">
        <text>CMP + H2O = cytidine + phosphate</text>
        <dbReference type="Rhea" id="RHEA:29367"/>
        <dbReference type="ChEBI" id="CHEBI:15377"/>
        <dbReference type="ChEBI" id="CHEBI:17562"/>
        <dbReference type="ChEBI" id="CHEBI:43474"/>
        <dbReference type="ChEBI" id="CHEBI:60377"/>
        <dbReference type="EC" id="3.1.3.91"/>
    </reaction>
</comment>
<dbReference type="PANTHER" id="PTHR13045">
    <property type="entry name" value="5'-NUCLEOTIDASE"/>
    <property type="match status" value="1"/>
</dbReference>
<evidence type="ECO:0000256" key="9">
    <source>
        <dbReference type="ARBA" id="ARBA00022842"/>
    </source>
</evidence>
<evidence type="ECO:0000256" key="5">
    <source>
        <dbReference type="ARBA" id="ARBA00022490"/>
    </source>
</evidence>
<dbReference type="GeneTree" id="ENSGT00390000012959"/>
<dbReference type="SUPFAM" id="SSF56784">
    <property type="entry name" value="HAD-like"/>
    <property type="match status" value="1"/>
</dbReference>
<keyword evidence="8 14" id="KW-0378">Hydrolase</keyword>
<dbReference type="NCBIfam" id="TIGR01544">
    <property type="entry name" value="HAD-SF-IE"/>
    <property type="match status" value="1"/>
</dbReference>
<comment type="subunit">
    <text evidence="4">Monomer.</text>
</comment>
<comment type="similarity">
    <text evidence="3 14">Belongs to the pyrimidine 5'-nucleotidase family.</text>
</comment>
<name>A0A3Q1GID3_9TELE</name>
<dbReference type="Proteomes" id="UP000257200">
    <property type="component" value="Unplaced"/>
</dbReference>
<dbReference type="GO" id="GO:0008253">
    <property type="term" value="F:5'-nucleotidase activity"/>
    <property type="evidence" value="ECO:0007669"/>
    <property type="project" value="UniProtKB-EC"/>
</dbReference>
<keyword evidence="7 14" id="KW-0547">Nucleotide-binding</keyword>
<dbReference type="PANTHER" id="PTHR13045:SF15">
    <property type="entry name" value="7-METHYLGUANOSINE PHOSPHATE-SPECIFIC 5'-NUCLEOTIDASE"/>
    <property type="match status" value="1"/>
</dbReference>
<evidence type="ECO:0000256" key="8">
    <source>
        <dbReference type="ARBA" id="ARBA00022801"/>
    </source>
</evidence>
<keyword evidence="6" id="KW-0479">Metal-binding</keyword>
<dbReference type="GO" id="GO:0005737">
    <property type="term" value="C:cytoplasm"/>
    <property type="evidence" value="ECO:0007669"/>
    <property type="project" value="UniProtKB-SubCell"/>
</dbReference>
<keyword evidence="9" id="KW-0460">Magnesium</keyword>
<dbReference type="GO" id="GO:0000166">
    <property type="term" value="F:nucleotide binding"/>
    <property type="evidence" value="ECO:0007669"/>
    <property type="project" value="UniProtKB-KW"/>
</dbReference>
<evidence type="ECO:0000256" key="11">
    <source>
        <dbReference type="ARBA" id="ARBA00036362"/>
    </source>
</evidence>
<comment type="catalytic activity">
    <reaction evidence="13">
        <text>N(7)-methyl-GMP + H2O = N(7)-methylguanosine + phosphate</text>
        <dbReference type="Rhea" id="RHEA:37107"/>
        <dbReference type="ChEBI" id="CHEBI:15377"/>
        <dbReference type="ChEBI" id="CHEBI:20794"/>
        <dbReference type="ChEBI" id="CHEBI:43474"/>
        <dbReference type="ChEBI" id="CHEBI:58285"/>
        <dbReference type="EC" id="3.1.3.91"/>
    </reaction>
</comment>
<comment type="catalytic activity">
    <reaction evidence="1 14">
        <text>a ribonucleoside 5'-phosphate + H2O = a ribonucleoside + phosphate</text>
        <dbReference type="Rhea" id="RHEA:12484"/>
        <dbReference type="ChEBI" id="CHEBI:15377"/>
        <dbReference type="ChEBI" id="CHEBI:18254"/>
        <dbReference type="ChEBI" id="CHEBI:43474"/>
        <dbReference type="ChEBI" id="CHEBI:58043"/>
        <dbReference type="EC" id="3.1.3.5"/>
    </reaction>
</comment>
<proteinExistence type="inferred from homology"/>
<dbReference type="Gene3D" id="3.40.50.1000">
    <property type="entry name" value="HAD superfamily/HAD-like"/>
    <property type="match status" value="1"/>
</dbReference>
<reference evidence="15" key="1">
    <citation type="submission" date="2025-08" db="UniProtKB">
        <authorList>
            <consortium name="Ensembl"/>
        </authorList>
    </citation>
    <scope>IDENTIFICATION</scope>
</reference>
<dbReference type="AlphaFoldDB" id="A0A3Q1GID3"/>
<evidence type="ECO:0000256" key="14">
    <source>
        <dbReference type="RuleBase" id="RU361276"/>
    </source>
</evidence>
<evidence type="ECO:0000256" key="3">
    <source>
        <dbReference type="ARBA" id="ARBA00008389"/>
    </source>
</evidence>
<dbReference type="InterPro" id="IPR036412">
    <property type="entry name" value="HAD-like_sf"/>
</dbReference>
<evidence type="ECO:0000256" key="2">
    <source>
        <dbReference type="ARBA" id="ARBA00004496"/>
    </source>
</evidence>
<comment type="function">
    <text evidence="12">Specifically hydrolyzes 7-methylguanosine monophosphate (m(7)GMP) to 7-methylguanosine and inorganic phosphate. The specific activity for m(7)GMP may protect cells against undesired salvage of m(7)GMP and its incorporation into nucleic acids. Also has weak activity for CMP. UMP and purine nucleotides are poor substrates.</text>
</comment>
<dbReference type="GO" id="GO:0009117">
    <property type="term" value="P:nucleotide metabolic process"/>
    <property type="evidence" value="ECO:0007669"/>
    <property type="project" value="UniProtKB-KW"/>
</dbReference>